<evidence type="ECO:0000313" key="2">
    <source>
        <dbReference type="EMBL" id="KAA0705644.1"/>
    </source>
</evidence>
<dbReference type="AlphaFoldDB" id="A0A5A9N6M0"/>
<keyword evidence="1" id="KW-1015">Disulfide bond</keyword>
<dbReference type="Gene3D" id="2.60.40.10">
    <property type="entry name" value="Immunoglobulins"/>
    <property type="match status" value="1"/>
</dbReference>
<reference evidence="2 3" key="1">
    <citation type="journal article" date="2019" name="Mol. Ecol. Resour.">
        <title>Chromosome-level genome assembly of Triplophysa tibetana, a fish adapted to the harsh high-altitude environment of the Tibetan Plateau.</title>
        <authorList>
            <person name="Yang X."/>
            <person name="Liu H."/>
            <person name="Ma Z."/>
            <person name="Zou Y."/>
            <person name="Zou M."/>
            <person name="Mao Y."/>
            <person name="Li X."/>
            <person name="Wang H."/>
            <person name="Chen T."/>
            <person name="Wang W."/>
            <person name="Yang R."/>
        </authorList>
    </citation>
    <scope>NUCLEOTIDE SEQUENCE [LARGE SCALE GENOMIC DNA]</scope>
    <source>
        <strain evidence="2">TTIB1903HZAU</strain>
        <tissue evidence="2">Muscle</tissue>
    </source>
</reference>
<dbReference type="GO" id="GO:0002764">
    <property type="term" value="P:immune response-regulating signaling pathway"/>
    <property type="evidence" value="ECO:0007669"/>
    <property type="project" value="TreeGrafter"/>
</dbReference>
<dbReference type="EMBL" id="SOYY01000021">
    <property type="protein sequence ID" value="KAA0705644.1"/>
    <property type="molecule type" value="Genomic_DNA"/>
</dbReference>
<protein>
    <submittedName>
        <fullName evidence="2">Deleted in malignant brain tumors 1 protein</fullName>
    </submittedName>
</protein>
<dbReference type="Proteomes" id="UP000324632">
    <property type="component" value="Chromosome 21"/>
</dbReference>
<sequence length="293" mass="32959">MTLMSCANNQTVAEPSVLLTEQHLAWGVDRSGWMMLDVQETRKSSHSAHTEVWEHITVSMVKMLVLYVQDQYSCDYSYRNNTIRSPRSNVIEIIVVNLLQPNISLQDPDGGFVLGPLGSMVTSRHSFTITCSSEPQYPGGFFYLFNGPNITRSQSAINNTAFFILPDADYSHQGNYGCVYEVNVSSRSFHSAPSDQLLIIVRGAGNTYEGETSDTKNEEDDENVQFDDKAECKNVSCDDSEEDYVNVDLDHSEQDYIDVDTDDSQQVYSNVHIIENKTVADSKCDVDLYESFE</sequence>
<dbReference type="InterPro" id="IPR050412">
    <property type="entry name" value="Ig-like_Receptors_ImmuneReg"/>
</dbReference>
<dbReference type="PANTHER" id="PTHR11738">
    <property type="entry name" value="MHC CLASS I NK CELL RECEPTOR"/>
    <property type="match status" value="1"/>
</dbReference>
<keyword evidence="3" id="KW-1185">Reference proteome</keyword>
<name>A0A5A9N6M0_9TELE</name>
<proteinExistence type="predicted"/>
<organism evidence="2 3">
    <name type="scientific">Triplophysa tibetana</name>
    <dbReference type="NCBI Taxonomy" id="1572043"/>
    <lineage>
        <taxon>Eukaryota</taxon>
        <taxon>Metazoa</taxon>
        <taxon>Chordata</taxon>
        <taxon>Craniata</taxon>
        <taxon>Vertebrata</taxon>
        <taxon>Euteleostomi</taxon>
        <taxon>Actinopterygii</taxon>
        <taxon>Neopterygii</taxon>
        <taxon>Teleostei</taxon>
        <taxon>Ostariophysi</taxon>
        <taxon>Cypriniformes</taxon>
        <taxon>Nemacheilidae</taxon>
        <taxon>Triplophysa</taxon>
    </lineage>
</organism>
<accession>A0A5A9N6M0</accession>
<evidence type="ECO:0000256" key="1">
    <source>
        <dbReference type="ARBA" id="ARBA00023157"/>
    </source>
</evidence>
<dbReference type="InterPro" id="IPR036179">
    <property type="entry name" value="Ig-like_dom_sf"/>
</dbReference>
<comment type="caution">
    <text evidence="2">The sequence shown here is derived from an EMBL/GenBank/DDBJ whole genome shotgun (WGS) entry which is preliminary data.</text>
</comment>
<evidence type="ECO:0000313" key="3">
    <source>
        <dbReference type="Proteomes" id="UP000324632"/>
    </source>
</evidence>
<dbReference type="PANTHER" id="PTHR11738:SF186">
    <property type="entry name" value="OSTEOCLAST-ASSOCIATED IMMUNOGLOBULIN-LIKE RECEPTOR"/>
    <property type="match status" value="1"/>
</dbReference>
<dbReference type="InterPro" id="IPR013783">
    <property type="entry name" value="Ig-like_fold"/>
</dbReference>
<gene>
    <name evidence="2" type="ORF">E1301_Tti004406</name>
</gene>
<dbReference type="SUPFAM" id="SSF48726">
    <property type="entry name" value="Immunoglobulin"/>
    <property type="match status" value="1"/>
</dbReference>